<evidence type="ECO:0000256" key="1">
    <source>
        <dbReference type="SAM" id="MobiDB-lite"/>
    </source>
</evidence>
<keyword evidence="2" id="KW-0732">Signal</keyword>
<sequence>MKRLLISGFVAVALLAVATTLRSYSISSDHSTTGVASWKKSPATTGANKLPIEEFEDMSLVFSTPTKP</sequence>
<name>A0A0R3KTW4_9BRAD</name>
<feature type="compositionally biased region" description="Polar residues" evidence="1">
    <location>
        <begin position="26"/>
        <end position="35"/>
    </location>
</feature>
<protein>
    <submittedName>
        <fullName evidence="3">Uncharacterized protein</fullName>
    </submittedName>
</protein>
<dbReference type="OrthoDB" id="8243530at2"/>
<feature type="signal peptide" evidence="2">
    <location>
        <begin position="1"/>
        <end position="18"/>
    </location>
</feature>
<dbReference type="Proteomes" id="UP000051913">
    <property type="component" value="Unassembled WGS sequence"/>
</dbReference>
<feature type="chain" id="PRO_5009796853" evidence="2">
    <location>
        <begin position="19"/>
        <end position="68"/>
    </location>
</feature>
<evidence type="ECO:0000313" key="3">
    <source>
        <dbReference type="EMBL" id="KRR06919.1"/>
    </source>
</evidence>
<dbReference type="AlphaFoldDB" id="A0A0R3KTW4"/>
<evidence type="ECO:0000256" key="2">
    <source>
        <dbReference type="SAM" id="SignalP"/>
    </source>
</evidence>
<reference evidence="3 4" key="1">
    <citation type="submission" date="2014-03" db="EMBL/GenBank/DDBJ databases">
        <title>Bradyrhizobium valentinum sp. nov., isolated from effective nodules of Lupinus mariae-josephae, a lupine endemic of basic-lime soils in Eastern Spain.</title>
        <authorList>
            <person name="Duran D."/>
            <person name="Rey L."/>
            <person name="Navarro A."/>
            <person name="Busquets A."/>
            <person name="Imperial J."/>
            <person name="Ruiz-Argueso T."/>
        </authorList>
    </citation>
    <scope>NUCLEOTIDE SEQUENCE [LARGE SCALE GENOMIC DNA]</scope>
    <source>
        <strain evidence="3 4">LmjM3</strain>
    </source>
</reference>
<feature type="region of interest" description="Disordered" evidence="1">
    <location>
        <begin position="26"/>
        <end position="45"/>
    </location>
</feature>
<comment type="caution">
    <text evidence="3">The sequence shown here is derived from an EMBL/GenBank/DDBJ whole genome shotgun (WGS) entry which is preliminary data.</text>
</comment>
<accession>A0A0R3KTW4</accession>
<proteinExistence type="predicted"/>
<organism evidence="3 4">
    <name type="scientific">Bradyrhizobium valentinum</name>
    <dbReference type="NCBI Taxonomy" id="1518501"/>
    <lineage>
        <taxon>Bacteria</taxon>
        <taxon>Pseudomonadati</taxon>
        <taxon>Pseudomonadota</taxon>
        <taxon>Alphaproteobacteria</taxon>
        <taxon>Hyphomicrobiales</taxon>
        <taxon>Nitrobacteraceae</taxon>
        <taxon>Bradyrhizobium</taxon>
    </lineage>
</organism>
<dbReference type="RefSeq" id="WP_057851114.1">
    <property type="nucleotide sequence ID" value="NZ_LLXX01000101.1"/>
</dbReference>
<dbReference type="EMBL" id="LLXX01000101">
    <property type="protein sequence ID" value="KRR06919.1"/>
    <property type="molecule type" value="Genomic_DNA"/>
</dbReference>
<keyword evidence="4" id="KW-1185">Reference proteome</keyword>
<gene>
    <name evidence="3" type="ORF">CP49_02155</name>
</gene>
<evidence type="ECO:0000313" key="4">
    <source>
        <dbReference type="Proteomes" id="UP000051913"/>
    </source>
</evidence>